<accession>A0A0B6A967</accession>
<dbReference type="Gene3D" id="1.10.260.40">
    <property type="entry name" value="lambda repressor-like DNA-binding domains"/>
    <property type="match status" value="1"/>
</dbReference>
<reference evidence="2 3" key="1">
    <citation type="journal article" date="2015" name="Genome Announc.">
        <title>Complete genome sequences for 35 biothreat assay-relevant bacillus species.</title>
        <authorList>
            <person name="Johnson S.L."/>
            <person name="Daligault H.E."/>
            <person name="Davenport K.W."/>
            <person name="Jaissle J."/>
            <person name="Frey K.G."/>
            <person name="Ladner J.T."/>
            <person name="Broomall S.M."/>
            <person name="Bishop-Lilly K.A."/>
            <person name="Bruce D.C."/>
            <person name="Gibbons H.S."/>
            <person name="Coyne S.R."/>
            <person name="Lo C.C."/>
            <person name="Meincke L."/>
            <person name="Munk A.C."/>
            <person name="Koroleva G.I."/>
            <person name="Rosenzweig C.N."/>
            <person name="Palacios G.F."/>
            <person name="Redden C.L."/>
            <person name="Minogue T.D."/>
            <person name="Chain P.S."/>
        </authorList>
    </citation>
    <scope>NUCLEOTIDE SEQUENCE [LARGE SCALE GENOMIC DNA]</scope>
    <source>
        <strain evidence="3">ATCC 14581 / DSM 32 / JCM 2506 / NBRC 15308 / NCIMB 9376 / NCTC 10342 / NRRL B-14308 / VKM B-512</strain>
        <plasmid evidence="2 3">pBMV_1</plasmid>
    </source>
</reference>
<evidence type="ECO:0000313" key="3">
    <source>
        <dbReference type="Proteomes" id="UP000031829"/>
    </source>
</evidence>
<dbReference type="InterPro" id="IPR001387">
    <property type="entry name" value="Cro/C1-type_HTH"/>
</dbReference>
<dbReference type="HOGENOM" id="CLU_198050_0_0_9"/>
<keyword evidence="2" id="KW-0614">Plasmid</keyword>
<organism evidence="2 3">
    <name type="scientific">Priestia megaterium (strain ATCC 14581 / DSM 32 / CCUG 1817 / JCM 2506 / NBRC 15308 / NCIMB 9376 / NCTC 10342 / NRRL B-14308 / VKM B-512 / Ford 19)</name>
    <name type="common">Bacillus megaterium</name>
    <dbReference type="NCBI Taxonomy" id="1348623"/>
    <lineage>
        <taxon>Bacteria</taxon>
        <taxon>Bacillati</taxon>
        <taxon>Bacillota</taxon>
        <taxon>Bacilli</taxon>
        <taxon>Bacillales</taxon>
        <taxon>Bacillaceae</taxon>
        <taxon>Priestia</taxon>
    </lineage>
</organism>
<dbReference type="Proteomes" id="UP000031829">
    <property type="component" value="Plasmid pBMV_1"/>
</dbReference>
<dbReference type="KEGG" id="bmeg:BG04_5961"/>
<evidence type="ECO:0000313" key="2">
    <source>
        <dbReference type="EMBL" id="AJI20106.1"/>
    </source>
</evidence>
<dbReference type="EMBL" id="CP009919">
    <property type="protein sequence ID" value="AJI20106.1"/>
    <property type="molecule type" value="Genomic_DNA"/>
</dbReference>
<dbReference type="SUPFAM" id="SSF47413">
    <property type="entry name" value="lambda repressor-like DNA-binding domains"/>
    <property type="match status" value="1"/>
</dbReference>
<dbReference type="GeneID" id="93646049"/>
<geneLocation type="plasmid" evidence="2 3">
    <name>pBMV_1</name>
</geneLocation>
<proteinExistence type="predicted"/>
<feature type="domain" description="HTH cro/C1-type" evidence="1">
    <location>
        <begin position="9"/>
        <end position="58"/>
    </location>
</feature>
<name>A0A0B6A967_PRIM2</name>
<dbReference type="InterPro" id="IPR010982">
    <property type="entry name" value="Lambda_DNA-bd_dom_sf"/>
</dbReference>
<dbReference type="Pfam" id="PF13443">
    <property type="entry name" value="HTH_26"/>
    <property type="match status" value="1"/>
</dbReference>
<evidence type="ECO:0000259" key="1">
    <source>
        <dbReference type="Pfam" id="PF13443"/>
    </source>
</evidence>
<protein>
    <submittedName>
        <fullName evidence="2">Helix-turn-helix family protein</fullName>
    </submittedName>
</protein>
<sequence length="73" mass="8311">MPKITKKSKLGKYLMGKGYTQTKLVKATNLNRHTVSKIYNDSDYIPSGSTIKKVMNILKKLDSKAKVEDFFNL</sequence>
<dbReference type="AlphaFoldDB" id="A0A0B6A967"/>
<gene>
    <name evidence="2" type="ORF">BG04_5961</name>
</gene>
<dbReference type="GO" id="GO:0003677">
    <property type="term" value="F:DNA binding"/>
    <property type="evidence" value="ECO:0007669"/>
    <property type="project" value="InterPro"/>
</dbReference>
<dbReference type="RefSeq" id="WP_034656257.1">
    <property type="nucleotide sequence ID" value="NZ_BCVB01000022.1"/>
</dbReference>